<organism evidence="2 3">
    <name type="scientific">Spirosoma arboris</name>
    <dbReference type="NCBI Taxonomy" id="2682092"/>
    <lineage>
        <taxon>Bacteria</taxon>
        <taxon>Pseudomonadati</taxon>
        <taxon>Bacteroidota</taxon>
        <taxon>Cytophagia</taxon>
        <taxon>Cytophagales</taxon>
        <taxon>Cytophagaceae</taxon>
        <taxon>Spirosoma</taxon>
    </lineage>
</organism>
<dbReference type="Gene3D" id="2.60.40.10">
    <property type="entry name" value="Immunoglobulins"/>
    <property type="match status" value="1"/>
</dbReference>
<evidence type="ECO:0000313" key="2">
    <source>
        <dbReference type="EMBL" id="MVM31635.1"/>
    </source>
</evidence>
<dbReference type="Proteomes" id="UP000436006">
    <property type="component" value="Unassembled WGS sequence"/>
</dbReference>
<comment type="caution">
    <text evidence="2">The sequence shown here is derived from an EMBL/GenBank/DDBJ whole genome shotgun (WGS) entry which is preliminary data.</text>
</comment>
<reference evidence="2 3" key="1">
    <citation type="submission" date="2019-12" db="EMBL/GenBank/DDBJ databases">
        <title>Spirosoma sp. HMF4905 genome sequencing and assembly.</title>
        <authorList>
            <person name="Kang H."/>
            <person name="Cha I."/>
            <person name="Kim H."/>
            <person name="Joh K."/>
        </authorList>
    </citation>
    <scope>NUCLEOTIDE SEQUENCE [LARGE SCALE GENOMIC DNA]</scope>
    <source>
        <strain evidence="2 3">HMF4905</strain>
    </source>
</reference>
<sequence>MNNKYVHNFRYLVFHTKEKPIDGFELSLNSPTEPGGLPSWLSRLYAIFQVMLTMAYRKGNAFSSFYLKVTLLLRFAFGGGLNDLFALSSSRYRQSIKGDITLGRRLGQPIFLGLAISLFSFHYTQAQVYPSYTGVGAIDWQTVTATTTSTGYTFTNALLGTVTVVDNPNTFTGSNRGIGNYNNGGVYLNFKNSAHTLILSWTNPVSSMVLPIGDMDFDEVLTLSASGATFTPLLLGPTDSWTAPNILSGTGDDLNTDVNNYSTVLLNAPSGVTSVTLAFDNVQLNGTNSLLDVTIVSMFCNAGTTAPILSATNKTNTCPATTVDLSTITASNTPANTTLTWHSSATATGANKLSNITSLAAGTYYAAFYDATSQCYSTATTPVTAVVNSTLATPTLGSPTQPTCSVATGTFSISNYNASATYTISPSAGVTQSGATITAPAGTYTVQATIGGCSSSASSGVTLNAAPATPATPTLGGVIQPVCGSTAGTFTISNYNASATYTISPSAGVTQSGATIAAPAGTYTVQANVAGCLSVASSGITINAAACAPTIAITTPNNVTITSTNPPVSGTATALASVTVSGPNGQSCVTMANASGSWTCTSLTFTVGSQLVTAVASNTAGVSPTATANFTVVSSCANPSVGGTAAYAGGTLCNTTNAGTVTLSGNTGGVVKWQTSTDGGTTWTDVAGTSGKNYYSFINATNGQQYRAVVNSGGVGCVDANSAPAIISTNASVCTPATCDKTVGNLTFTATPVVLGSNFTHVIILTNGSGVIQYVSAAGSNTVSGVAAGNYLGYLVSYDNTVTPLPTLTVGTSLSGIGGSCIAYSGQLPLKVCAVNLPPIATPDIANTNINTPVSGNVLTNDIDPQGLPLTVSLTTPPTTGTVTMTPTGSYTYTPPTGFTGVVSFCYTATNTVGLSASTCVTINVNPLPTSGNNPPVPANDATQTTQGVPVIVAVLANDTDPDSNTSGNGLLNNPTLISQPNVGTAVVNANGTVTYTPPASFTGVVTFPYQVCDQATTPLCATALVTVNVQPTPPVGTTLSPVAVDDALLTRVNTPKSGNVSTNDSDPNSPALPLTFTTGQPSSGTVVMSPTGSYTYTPPTGFVGPTSFTYTVCNTASKCDVATVSVDVQPDAPVIPCIALVPGQVIPGVGSVQTGGATSFSYVGATAGSSVRWFVAPSSTASPNNGTGTVTPAITFLNAGSYQIIFEETNSSQPVGCNVPNTVQSTLDYLVKAPIAPCDSPGSSTVVVSPSTAAIAINQAGSFTLVGGQPYQNVQWQIISPAGASPNTGTGAITSAITFSQEGLYRIVYTMTNAGDLTCTPVQKVSSGLIAVGLNPCAAPSPIAVINAGGLDTAPIGTTTIFNAIGGIPGQMTWKVFPTTGVSSVSGTGSSATLTFSQAGNYVVTFMSTNSALPLGCTKPVAIAGNTNITITVQSPIATPDIANTNINTPVSGNVLTNDNDPQGLPLTTSLINQPTSGTVTLTPTGSYTYTPPTGFTGVVSFCYSASNTAGLSASTCVTINVNPDPSPTTNDKPIANNDATQTTQGVPVVIAVLANDTDPDNATSTNGQLSNPTLLGQPSSGTAVVNANGTVSYTPPANFTGVVTFPYQVCDQATTPLCATALVTVNVQPTPPVGTTLSPVAVDDALVTSVNTPKSGNVSTNDSDPQGLPLTFTTGQPTSGTVVMSPTGSYTYTPPTGFVGPTSFTYSVCNSAGKCDVATVSVDVQSPIVVTLLPKVYLQGALFGVNLPDPLMRDDLRSKGYLPANSPYASLSAITPTGTMAASVTTVTGANAIVDWVFVELRSPSNFSVVVDSRSALVQRDGDIVDTDGVSSLTFASALPGSYYVAVRHRNHLGVMSASTLALSSTPTVIDFRQASTPTYRIATNAINQAQVTVAQGVALWAGNVLYDKSVIYQGSTNDVSAISLQVKGATNNITGSASYVLQGYTTADVNLDGRAIYQGTGNDVNYIYQNVTKNHPGNVSGQNFYIIREQLP</sequence>
<accession>A0A7K1SCW1</accession>
<feature type="compositionally biased region" description="Polar residues" evidence="1">
    <location>
        <begin position="1654"/>
        <end position="1666"/>
    </location>
</feature>
<name>A0A7K1SCW1_9BACT</name>
<proteinExistence type="predicted"/>
<feature type="region of interest" description="Disordered" evidence="1">
    <location>
        <begin position="1654"/>
        <end position="1679"/>
    </location>
</feature>
<dbReference type="RefSeq" id="WP_157586251.1">
    <property type="nucleotide sequence ID" value="NZ_WPIN01000005.1"/>
</dbReference>
<keyword evidence="3" id="KW-1185">Reference proteome</keyword>
<dbReference type="NCBIfam" id="NF012211">
    <property type="entry name" value="tand_rpt_95"/>
    <property type="match status" value="6"/>
</dbReference>
<protein>
    <submittedName>
        <fullName evidence="2">Tandem-95 repeat protein</fullName>
    </submittedName>
</protein>
<dbReference type="InterPro" id="IPR013783">
    <property type="entry name" value="Ig-like_fold"/>
</dbReference>
<feature type="compositionally biased region" description="Polar residues" evidence="1">
    <location>
        <begin position="1055"/>
        <end position="1069"/>
    </location>
</feature>
<feature type="region of interest" description="Disordered" evidence="1">
    <location>
        <begin position="1559"/>
        <end position="1579"/>
    </location>
</feature>
<feature type="compositionally biased region" description="Polar residues" evidence="1">
    <location>
        <begin position="1562"/>
        <end position="1579"/>
    </location>
</feature>
<evidence type="ECO:0000313" key="3">
    <source>
        <dbReference type="Proteomes" id="UP000436006"/>
    </source>
</evidence>
<dbReference type="EMBL" id="WPIN01000005">
    <property type="protein sequence ID" value="MVM31635.1"/>
    <property type="molecule type" value="Genomic_DNA"/>
</dbReference>
<gene>
    <name evidence="2" type="ORF">GO755_16430</name>
</gene>
<evidence type="ECO:0000256" key="1">
    <source>
        <dbReference type="SAM" id="MobiDB-lite"/>
    </source>
</evidence>
<feature type="region of interest" description="Disordered" evidence="1">
    <location>
        <begin position="1055"/>
        <end position="1076"/>
    </location>
</feature>
<dbReference type="Pfam" id="PF17963">
    <property type="entry name" value="Big_9"/>
    <property type="match status" value="6"/>
</dbReference>
<dbReference type="Gene3D" id="2.60.40.3440">
    <property type="match status" value="6"/>
</dbReference>